<evidence type="ECO:0000313" key="3">
    <source>
        <dbReference type="Proteomes" id="UP001432322"/>
    </source>
</evidence>
<feature type="non-terminal residue" evidence="2">
    <location>
        <position position="1"/>
    </location>
</feature>
<feature type="compositionally biased region" description="Basic residues" evidence="1">
    <location>
        <begin position="44"/>
        <end position="53"/>
    </location>
</feature>
<evidence type="ECO:0000256" key="1">
    <source>
        <dbReference type="SAM" id="MobiDB-lite"/>
    </source>
</evidence>
<accession>A0AAV5URH6</accession>
<evidence type="ECO:0000313" key="2">
    <source>
        <dbReference type="EMBL" id="GMT08845.1"/>
    </source>
</evidence>
<keyword evidence="3" id="KW-1185">Reference proteome</keyword>
<feature type="compositionally biased region" description="Low complexity" evidence="1">
    <location>
        <begin position="93"/>
        <end position="113"/>
    </location>
</feature>
<dbReference type="AlphaFoldDB" id="A0AAV5URH6"/>
<dbReference type="Proteomes" id="UP001432322">
    <property type="component" value="Unassembled WGS sequence"/>
</dbReference>
<gene>
    <name evidence="2" type="ORF">PFISCL1PPCAC_142</name>
</gene>
<organism evidence="2 3">
    <name type="scientific">Pristionchus fissidentatus</name>
    <dbReference type="NCBI Taxonomy" id="1538716"/>
    <lineage>
        <taxon>Eukaryota</taxon>
        <taxon>Metazoa</taxon>
        <taxon>Ecdysozoa</taxon>
        <taxon>Nematoda</taxon>
        <taxon>Chromadorea</taxon>
        <taxon>Rhabditida</taxon>
        <taxon>Rhabditina</taxon>
        <taxon>Diplogasteromorpha</taxon>
        <taxon>Diplogasteroidea</taxon>
        <taxon>Neodiplogasteridae</taxon>
        <taxon>Pristionchus</taxon>
    </lineage>
</organism>
<feature type="region of interest" description="Disordered" evidence="1">
    <location>
        <begin position="25"/>
        <end position="113"/>
    </location>
</feature>
<feature type="compositionally biased region" description="Low complexity" evidence="1">
    <location>
        <begin position="27"/>
        <end position="39"/>
    </location>
</feature>
<sequence>PYNPVPRPFSTTLFSPIPRYSHYSIMSTPRYRTPSTSSSNDCRRGKKSIRPRFHSSSSLDESPSPFGSPSFGSSPSARTLPPPPAEWVFEMPSSSRSTPYSSQSSLNSLSSDGSPAIFAKLRLY</sequence>
<reference evidence="2" key="1">
    <citation type="submission" date="2023-10" db="EMBL/GenBank/DDBJ databases">
        <title>Genome assembly of Pristionchus species.</title>
        <authorList>
            <person name="Yoshida K."/>
            <person name="Sommer R.J."/>
        </authorList>
    </citation>
    <scope>NUCLEOTIDE SEQUENCE</scope>
    <source>
        <strain evidence="2">RS5133</strain>
    </source>
</reference>
<proteinExistence type="predicted"/>
<name>A0AAV5URH6_9BILA</name>
<protein>
    <submittedName>
        <fullName evidence="2">Uncharacterized protein</fullName>
    </submittedName>
</protein>
<dbReference type="EMBL" id="BTSY01000001">
    <property type="protein sequence ID" value="GMT08845.1"/>
    <property type="molecule type" value="Genomic_DNA"/>
</dbReference>
<feature type="compositionally biased region" description="Low complexity" evidence="1">
    <location>
        <begin position="55"/>
        <end position="76"/>
    </location>
</feature>
<comment type="caution">
    <text evidence="2">The sequence shown here is derived from an EMBL/GenBank/DDBJ whole genome shotgun (WGS) entry which is preliminary data.</text>
</comment>